<dbReference type="InterPro" id="IPR006913">
    <property type="entry name" value="CENP-V/GFA"/>
</dbReference>
<accession>A0A6M7TTP3</accession>
<dbReference type="SUPFAM" id="SSF51316">
    <property type="entry name" value="Mss4-like"/>
    <property type="match status" value="1"/>
</dbReference>
<name>A0A6M7TTP3_9HYPH</name>
<dbReference type="GO" id="GO:0046872">
    <property type="term" value="F:metal ion binding"/>
    <property type="evidence" value="ECO:0007669"/>
    <property type="project" value="UniProtKB-KW"/>
</dbReference>
<evidence type="ECO:0000256" key="1">
    <source>
        <dbReference type="ARBA" id="ARBA00005495"/>
    </source>
</evidence>
<dbReference type="GO" id="GO:0016846">
    <property type="term" value="F:carbon-sulfur lyase activity"/>
    <property type="evidence" value="ECO:0007669"/>
    <property type="project" value="InterPro"/>
</dbReference>
<evidence type="ECO:0000313" key="5">
    <source>
        <dbReference type="EMBL" id="RJT29385.1"/>
    </source>
</evidence>
<evidence type="ECO:0000256" key="3">
    <source>
        <dbReference type="ARBA" id="ARBA00022833"/>
    </source>
</evidence>
<keyword evidence="3" id="KW-0862">Zinc</keyword>
<dbReference type="Pfam" id="PF04828">
    <property type="entry name" value="GFA"/>
    <property type="match status" value="1"/>
</dbReference>
<proteinExistence type="inferred from homology"/>
<reference evidence="5 6" key="1">
    <citation type="submission" date="2018-09" db="EMBL/GenBank/DDBJ databases">
        <title>Mesorhizobium carmichaelinearum sp. nov. isolated from Carmichaelinea spp. root nodules in New Zealand.</title>
        <authorList>
            <person name="De Meyer S.E."/>
        </authorList>
    </citation>
    <scope>NUCLEOTIDE SEQUENCE [LARGE SCALE GENOMIC DNA]</scope>
    <source>
        <strain evidence="5 6">LMG 28313</strain>
    </source>
</reference>
<dbReference type="PROSITE" id="PS51891">
    <property type="entry name" value="CENP_V_GFA"/>
    <property type="match status" value="1"/>
</dbReference>
<dbReference type="Gene3D" id="3.90.1590.10">
    <property type="entry name" value="glutathione-dependent formaldehyde- activating enzyme (gfa)"/>
    <property type="match status" value="1"/>
</dbReference>
<dbReference type="InterPro" id="IPR011057">
    <property type="entry name" value="Mss4-like_sf"/>
</dbReference>
<protein>
    <submittedName>
        <fullName evidence="5">GFA family protein</fullName>
    </submittedName>
</protein>
<evidence type="ECO:0000256" key="2">
    <source>
        <dbReference type="ARBA" id="ARBA00022723"/>
    </source>
</evidence>
<organism evidence="5 6">
    <name type="scientific">Mesorhizobium jarvisii</name>
    <dbReference type="NCBI Taxonomy" id="1777867"/>
    <lineage>
        <taxon>Bacteria</taxon>
        <taxon>Pseudomonadati</taxon>
        <taxon>Pseudomonadota</taxon>
        <taxon>Alphaproteobacteria</taxon>
        <taxon>Hyphomicrobiales</taxon>
        <taxon>Phyllobacteriaceae</taxon>
        <taxon>Mesorhizobium</taxon>
    </lineage>
</organism>
<dbReference type="RefSeq" id="WP_064982104.1">
    <property type="nucleotide sequence ID" value="NZ_CP033508.1"/>
</dbReference>
<sequence length="143" mass="15966">MDTAQNSVQTFAIERTGGCLCGKIRYRVTGDPRVHYCHCDMCRRATGSAFAVLAWLRSAGVSWQSEEPTYRRSSPLAQRGFCRACGTPLTLAYDAAIDEIALHVGTFDNPAELEPQYNHGSAQRLSWVSCGLDLPHRNTEERW</sequence>
<dbReference type="PANTHER" id="PTHR33337:SF40">
    <property type="entry name" value="CENP-V_GFA DOMAIN-CONTAINING PROTEIN-RELATED"/>
    <property type="match status" value="1"/>
</dbReference>
<keyword evidence="6" id="KW-1185">Reference proteome</keyword>
<gene>
    <name evidence="5" type="ORF">D3242_29400</name>
</gene>
<evidence type="ECO:0000313" key="6">
    <source>
        <dbReference type="Proteomes" id="UP000275530"/>
    </source>
</evidence>
<keyword evidence="2" id="KW-0479">Metal-binding</keyword>
<dbReference type="EMBL" id="QZXA01000015">
    <property type="protein sequence ID" value="RJT29385.1"/>
    <property type="molecule type" value="Genomic_DNA"/>
</dbReference>
<dbReference type="Proteomes" id="UP000275530">
    <property type="component" value="Unassembled WGS sequence"/>
</dbReference>
<comment type="caution">
    <text evidence="5">The sequence shown here is derived from an EMBL/GenBank/DDBJ whole genome shotgun (WGS) entry which is preliminary data.</text>
</comment>
<keyword evidence="4" id="KW-0456">Lyase</keyword>
<dbReference type="PANTHER" id="PTHR33337">
    <property type="entry name" value="GFA DOMAIN-CONTAINING PROTEIN"/>
    <property type="match status" value="1"/>
</dbReference>
<evidence type="ECO:0000256" key="4">
    <source>
        <dbReference type="ARBA" id="ARBA00023239"/>
    </source>
</evidence>
<dbReference type="AlphaFoldDB" id="A0A6M7TTP3"/>
<comment type="similarity">
    <text evidence="1">Belongs to the Gfa family.</text>
</comment>